<evidence type="ECO:0000259" key="2">
    <source>
        <dbReference type="PROSITE" id="PS50003"/>
    </source>
</evidence>
<dbReference type="InterPro" id="IPR011993">
    <property type="entry name" value="PH-like_dom_sf"/>
</dbReference>
<protein>
    <recommendedName>
        <fullName evidence="2">PH domain-containing protein</fullName>
    </recommendedName>
</protein>
<organism evidence="3">
    <name type="scientific">Homalodisca liturata</name>
    <dbReference type="NCBI Taxonomy" id="320908"/>
    <lineage>
        <taxon>Eukaryota</taxon>
        <taxon>Metazoa</taxon>
        <taxon>Ecdysozoa</taxon>
        <taxon>Arthropoda</taxon>
        <taxon>Hexapoda</taxon>
        <taxon>Insecta</taxon>
        <taxon>Pterygota</taxon>
        <taxon>Neoptera</taxon>
        <taxon>Paraneoptera</taxon>
        <taxon>Hemiptera</taxon>
        <taxon>Auchenorrhyncha</taxon>
        <taxon>Membracoidea</taxon>
        <taxon>Cicadellidae</taxon>
        <taxon>Cicadellinae</taxon>
        <taxon>Proconiini</taxon>
        <taxon>Homalodisca</taxon>
    </lineage>
</organism>
<evidence type="ECO:0000313" key="3">
    <source>
        <dbReference type="EMBL" id="JAT04129.1"/>
    </source>
</evidence>
<proteinExistence type="predicted"/>
<dbReference type="Pfam" id="PF00169">
    <property type="entry name" value="PH"/>
    <property type="match status" value="1"/>
</dbReference>
<accession>A0A1B6JY55</accession>
<feature type="domain" description="PH" evidence="2">
    <location>
        <begin position="97"/>
        <end position="194"/>
    </location>
</feature>
<gene>
    <name evidence="3" type="ORF">g.57655</name>
</gene>
<reference evidence="3" key="1">
    <citation type="submission" date="2015-11" db="EMBL/GenBank/DDBJ databases">
        <title>De novo transcriptome assembly of four potential Pierce s Disease insect vectors from Arizona vineyards.</title>
        <authorList>
            <person name="Tassone E.E."/>
        </authorList>
    </citation>
    <scope>NUCLEOTIDE SEQUENCE</scope>
</reference>
<evidence type="ECO:0000256" key="1">
    <source>
        <dbReference type="SAM" id="MobiDB-lite"/>
    </source>
</evidence>
<feature type="non-terminal residue" evidence="3">
    <location>
        <position position="194"/>
    </location>
</feature>
<dbReference type="InterPro" id="IPR001849">
    <property type="entry name" value="PH_domain"/>
</dbReference>
<dbReference type="EMBL" id="GECU01003578">
    <property type="protein sequence ID" value="JAT04129.1"/>
    <property type="molecule type" value="Transcribed_RNA"/>
</dbReference>
<dbReference type="CDD" id="cd00821">
    <property type="entry name" value="PH"/>
    <property type="match status" value="1"/>
</dbReference>
<dbReference type="Gene3D" id="2.30.29.30">
    <property type="entry name" value="Pleckstrin-homology domain (PH domain)/Phosphotyrosine-binding domain (PTB)"/>
    <property type="match status" value="1"/>
</dbReference>
<dbReference type="AlphaFoldDB" id="A0A1B6JY55"/>
<feature type="region of interest" description="Disordered" evidence="1">
    <location>
        <begin position="1"/>
        <end position="66"/>
    </location>
</feature>
<sequence length="194" mass="22486">NEAKEEAFTGTGGAFFNKDKIPPAKKVEKDGDSASADREKKEGDSKEPDEDRHVKFDEDGNESIGIPKESNKAAFVPVPMQNPCAGSKIHDYRRDDQVVAEGAFFKKRVVFYCFWHQKYFVLLRDGTLVYHKCSGARYAKGNWNMKESTNYQKIYMPNAWCHPYRFTLDVDGRELYFAYDSLEERDYWYDVLEG</sequence>
<name>A0A1B6JY55_9HEMI</name>
<dbReference type="SUPFAM" id="SSF50729">
    <property type="entry name" value="PH domain-like"/>
    <property type="match status" value="1"/>
</dbReference>
<feature type="compositionally biased region" description="Basic and acidic residues" evidence="1">
    <location>
        <begin position="17"/>
        <end position="58"/>
    </location>
</feature>
<dbReference type="PROSITE" id="PS50003">
    <property type="entry name" value="PH_DOMAIN"/>
    <property type="match status" value="1"/>
</dbReference>
<feature type="non-terminal residue" evidence="3">
    <location>
        <position position="1"/>
    </location>
</feature>